<dbReference type="Proteomes" id="UP000437862">
    <property type="component" value="Chromosome"/>
</dbReference>
<accession>A0ABX6FTX8</accession>
<keyword evidence="1" id="KW-0472">Membrane</keyword>
<keyword evidence="1" id="KW-0812">Transmembrane</keyword>
<dbReference type="EMBL" id="CP046904">
    <property type="protein sequence ID" value="QGZ40156.1"/>
    <property type="molecule type" value="Genomic_DNA"/>
</dbReference>
<keyword evidence="3" id="KW-1185">Reference proteome</keyword>
<dbReference type="InterPro" id="IPR019253">
    <property type="entry name" value="DUF2244_TM"/>
</dbReference>
<dbReference type="Pfam" id="PF10003">
    <property type="entry name" value="DUF2244"/>
    <property type="match status" value="1"/>
</dbReference>
<reference evidence="2 3" key="1">
    <citation type="submission" date="2019-12" db="EMBL/GenBank/DDBJ databases">
        <title>Draft Genome Sequences of Six Type Strains of the Genus Massilia.</title>
        <authorList>
            <person name="Miess H."/>
            <person name="Frediansyah A."/>
            <person name="Goeker M."/>
            <person name="Gross H."/>
        </authorList>
    </citation>
    <scope>NUCLEOTIDE SEQUENCE [LARGE SCALE GENOMIC DNA]</scope>
    <source>
        <strain evidence="2 3">DSM 26639</strain>
    </source>
</reference>
<organism evidence="2 3">
    <name type="scientific">Pseudoduganella flava</name>
    <dbReference type="NCBI Taxonomy" id="871742"/>
    <lineage>
        <taxon>Bacteria</taxon>
        <taxon>Pseudomonadati</taxon>
        <taxon>Pseudomonadota</taxon>
        <taxon>Betaproteobacteria</taxon>
        <taxon>Burkholderiales</taxon>
        <taxon>Oxalobacteraceae</taxon>
        <taxon>Telluria group</taxon>
        <taxon>Pseudoduganella</taxon>
    </lineage>
</organism>
<feature type="transmembrane region" description="Helical" evidence="1">
    <location>
        <begin position="152"/>
        <end position="172"/>
    </location>
</feature>
<proteinExistence type="predicted"/>
<keyword evidence="1" id="KW-1133">Transmembrane helix</keyword>
<name>A0ABX6FTX8_9BURK</name>
<gene>
    <name evidence="2" type="ORF">GO485_14600</name>
</gene>
<evidence type="ECO:0000313" key="3">
    <source>
        <dbReference type="Proteomes" id="UP000437862"/>
    </source>
</evidence>
<sequence>MRGSWRPPIQLSCCTKEGCIAGRYGSFDGPCLAHTTIHWPSCNALPKVQAAELVPHHSDRLPRAIVCARQFNEGYIASQSTGERYDDRAGHRRGIVKRGCAMKRDWPFDGGRREWLVRRNCSLTPRQTMAAWALLLVLSVVVAVFFTWQGAWYVLVFAALEIAAVTAAFVNYSRHASDCDRIVLEHGKLFVEQLRGGKIKLFQLDPHWLRVVAPRRRRDPIRLEARGISIAVGTWLPDEGRRALARELREELAR</sequence>
<evidence type="ECO:0000313" key="2">
    <source>
        <dbReference type="EMBL" id="QGZ40156.1"/>
    </source>
</evidence>
<feature type="transmembrane region" description="Helical" evidence="1">
    <location>
        <begin position="128"/>
        <end position="146"/>
    </location>
</feature>
<evidence type="ECO:0000256" key="1">
    <source>
        <dbReference type="SAM" id="Phobius"/>
    </source>
</evidence>
<protein>
    <submittedName>
        <fullName evidence="2">DUF2244 domain-containing protein</fullName>
    </submittedName>
</protein>